<proteinExistence type="inferred from homology"/>
<protein>
    <submittedName>
        <fullName evidence="2">ROK family protein</fullName>
    </submittedName>
</protein>
<gene>
    <name evidence="2" type="ORF">LWF01_15340</name>
</gene>
<sequence length="314" mass="31533">MKSILLGVDVGGTTTQVVACTQDLVVIDRESVRTPARTGGSAMMDAITDLIALLLNRNRATASAIGVGAAGVVDQRTGAVLVASDSFVDWAGTQVATELSVRFDAGTVLENDVNAFVAGEVAVGAARGCGQVFGMTLGTGVGGSLMVDGMLWQGAHGAAGEIGHTPGFGDLPCTCGGKGHLETIASGRSIARRYERLTARAEGVSAAEVAALARTGDGVAGEIFADAGAAVGRGVLMVAGLLDVDTVVVGGGVSQAWDLLEPTLSRELREEPPVSGAKIRVLRGELGTDAVALGAASLAASKFLATSEGRASSR</sequence>
<reference evidence="2 3" key="1">
    <citation type="submission" date="2023-05" db="EMBL/GenBank/DDBJ databases">
        <title>Lithophilousrod everest ZFBP1038 complete genpme.</title>
        <authorList>
            <person name="Tian M."/>
        </authorList>
    </citation>
    <scope>NUCLEOTIDE SEQUENCE [LARGE SCALE GENOMIC DNA]</scope>
    <source>
        <strain evidence="2 3">ZFBP1038</strain>
    </source>
</reference>
<dbReference type="InterPro" id="IPR043129">
    <property type="entry name" value="ATPase_NBD"/>
</dbReference>
<keyword evidence="3" id="KW-1185">Reference proteome</keyword>
<dbReference type="Pfam" id="PF00480">
    <property type="entry name" value="ROK"/>
    <property type="match status" value="1"/>
</dbReference>
<accession>A0ABY8QR97</accession>
<evidence type="ECO:0000256" key="1">
    <source>
        <dbReference type="ARBA" id="ARBA00006479"/>
    </source>
</evidence>
<name>A0ABY8QR97_9MICO</name>
<organism evidence="2 3">
    <name type="scientific">Saxibacter everestensis</name>
    <dbReference type="NCBI Taxonomy" id="2909229"/>
    <lineage>
        <taxon>Bacteria</taxon>
        <taxon>Bacillati</taxon>
        <taxon>Actinomycetota</taxon>
        <taxon>Actinomycetes</taxon>
        <taxon>Micrococcales</taxon>
        <taxon>Brevibacteriaceae</taxon>
        <taxon>Saxibacter</taxon>
    </lineage>
</organism>
<dbReference type="RefSeq" id="WP_349638238.1">
    <property type="nucleotide sequence ID" value="NZ_CP090958.1"/>
</dbReference>
<dbReference type="PANTHER" id="PTHR18964">
    <property type="entry name" value="ROK (REPRESSOR, ORF, KINASE) FAMILY"/>
    <property type="match status" value="1"/>
</dbReference>
<comment type="similarity">
    <text evidence="1">Belongs to the ROK (NagC/XylR) family.</text>
</comment>
<dbReference type="EMBL" id="CP090958">
    <property type="protein sequence ID" value="WGW11448.1"/>
    <property type="molecule type" value="Genomic_DNA"/>
</dbReference>
<evidence type="ECO:0000313" key="3">
    <source>
        <dbReference type="Proteomes" id="UP001209083"/>
    </source>
</evidence>
<evidence type="ECO:0000313" key="2">
    <source>
        <dbReference type="EMBL" id="WGW11448.1"/>
    </source>
</evidence>
<dbReference type="Proteomes" id="UP001209083">
    <property type="component" value="Chromosome"/>
</dbReference>
<dbReference type="PANTHER" id="PTHR18964:SF169">
    <property type="entry name" value="N-ACETYLMANNOSAMINE KINASE"/>
    <property type="match status" value="1"/>
</dbReference>
<dbReference type="SUPFAM" id="SSF53067">
    <property type="entry name" value="Actin-like ATPase domain"/>
    <property type="match status" value="1"/>
</dbReference>
<dbReference type="Gene3D" id="3.30.420.40">
    <property type="match status" value="2"/>
</dbReference>
<dbReference type="InterPro" id="IPR000600">
    <property type="entry name" value="ROK"/>
</dbReference>